<keyword evidence="4 6" id="KW-1133">Transmembrane helix</keyword>
<evidence type="ECO:0000256" key="3">
    <source>
        <dbReference type="ARBA" id="ARBA00022692"/>
    </source>
</evidence>
<dbReference type="InterPro" id="IPR008457">
    <property type="entry name" value="Cu-R_CopD_dom"/>
</dbReference>
<evidence type="ECO:0000313" key="10">
    <source>
        <dbReference type="EMBL" id="MBW0126553.1"/>
    </source>
</evidence>
<organism evidence="10 11">
    <name type="scientific">Pseudonocardia oceani</name>
    <dbReference type="NCBI Taxonomy" id="2792013"/>
    <lineage>
        <taxon>Bacteria</taxon>
        <taxon>Bacillati</taxon>
        <taxon>Actinomycetota</taxon>
        <taxon>Actinomycetes</taxon>
        <taxon>Pseudonocardiales</taxon>
        <taxon>Pseudonocardiaceae</taxon>
        <taxon>Pseudonocardia</taxon>
    </lineage>
</organism>
<sequence>MVVGLVVLAAPPAAAHPTLQATSPAAGYAVAESPREVTLDFGESVGLLDDSLRLTSSAGTPVTTLPAALSQEGRRLSVGIADALAAGVYRVAWQVRGEDGDLVSGGFSFAVSPPPVEGADPAARDDAAGSPLVEGAGSAAPVGALAGVNLPAALRWTLFAALALGLGGAAGAVLVGRIRREAAGKGVELASVAAPVSAAAVVGVVATAGLIVAGGYDLTEVLASRPGALLGVELAAFAAALGLAAAARIPGWSRLRTAAAIPLLGVLAAEALRAHVAAQHPLAGGVLTAVHLLAAALWVGALAHVLHVAARWRGPSGWTRLLMADYGRLAVWSVIAVIVTGIVQAILLVPDAAELFGTGYGQVLLAKLAVVAVVIGCAVLARRRIHRGPRTGPAPRRPVGRAVLVEIVALFGVLALTGALTSLTPPAQAAAGIALPPPPVGPAFPVGTLAGQVTVAATASAGRLVVRLTTPLDGPYDDPPESPPYRLTVRTTPGDELTLVPCGTGCFTAPVDWRPGTTTLDLDATAPPWSGGPARLDVTWPPRPAEERLDRVLTAMRDVGPFTVVETVTSDTRADPGILRELPTTGADFIAREPYAEGVSDAVTVSGPDGDQLAFAFPANGISSQLWLDDLDRITRQVLVSPNHLITRTFAYLPPGPM</sequence>
<protein>
    <submittedName>
        <fullName evidence="10">Copper resistance protein CopC/CopD</fullName>
    </submittedName>
</protein>
<name>A0ABS6U3K9_9PSEU</name>
<feature type="domain" description="Copper resistance protein D" evidence="9">
    <location>
        <begin position="323"/>
        <end position="420"/>
    </location>
</feature>
<dbReference type="RefSeq" id="WP_218595087.1">
    <property type="nucleotide sequence ID" value="NZ_JADQDE010000081.1"/>
</dbReference>
<dbReference type="InterPro" id="IPR007348">
    <property type="entry name" value="CopC_dom"/>
</dbReference>
<feature type="transmembrane region" description="Helical" evidence="6">
    <location>
        <begin position="156"/>
        <end position="175"/>
    </location>
</feature>
<feature type="transmembrane region" description="Helical" evidence="6">
    <location>
        <begin position="329"/>
        <end position="348"/>
    </location>
</feature>
<keyword evidence="11" id="KW-1185">Reference proteome</keyword>
<dbReference type="Pfam" id="PF05425">
    <property type="entry name" value="CopD"/>
    <property type="match status" value="1"/>
</dbReference>
<keyword evidence="5 6" id="KW-0472">Membrane</keyword>
<reference evidence="10 11" key="1">
    <citation type="submission" date="2020-11" db="EMBL/GenBank/DDBJ databases">
        <title>Pseudonocardia abyssalis sp. nov. and Pseudonocardia oceani sp. nov., description and phylogenomic analysis of two novel actinomycetes isolated from the deep Southern Ocean.</title>
        <authorList>
            <person name="Parra J."/>
        </authorList>
    </citation>
    <scope>NUCLEOTIDE SEQUENCE [LARGE SCALE GENOMIC DNA]</scope>
    <source>
        <strain evidence="11">KRD185</strain>
    </source>
</reference>
<evidence type="ECO:0000259" key="8">
    <source>
        <dbReference type="Pfam" id="PF04234"/>
    </source>
</evidence>
<dbReference type="Proteomes" id="UP000694300">
    <property type="component" value="Unassembled WGS sequence"/>
</dbReference>
<keyword evidence="7" id="KW-0732">Signal</keyword>
<evidence type="ECO:0000256" key="4">
    <source>
        <dbReference type="ARBA" id="ARBA00022989"/>
    </source>
</evidence>
<evidence type="ECO:0000259" key="9">
    <source>
        <dbReference type="Pfam" id="PF05425"/>
    </source>
</evidence>
<feature type="transmembrane region" description="Helical" evidence="6">
    <location>
        <begin position="228"/>
        <end position="246"/>
    </location>
</feature>
<dbReference type="PANTHER" id="PTHR34820:SF4">
    <property type="entry name" value="INNER MEMBRANE PROTEIN YEBZ"/>
    <property type="match status" value="1"/>
</dbReference>
<dbReference type="EMBL" id="JADQDF010000001">
    <property type="protein sequence ID" value="MBW0126553.1"/>
    <property type="molecule type" value="Genomic_DNA"/>
</dbReference>
<feature type="transmembrane region" description="Helical" evidence="6">
    <location>
        <begin position="360"/>
        <end position="381"/>
    </location>
</feature>
<keyword evidence="2" id="KW-1003">Cell membrane</keyword>
<feature type="chain" id="PRO_5047173371" evidence="7">
    <location>
        <begin position="16"/>
        <end position="658"/>
    </location>
</feature>
<proteinExistence type="predicted"/>
<evidence type="ECO:0000256" key="5">
    <source>
        <dbReference type="ARBA" id="ARBA00023136"/>
    </source>
</evidence>
<feature type="transmembrane region" description="Helical" evidence="6">
    <location>
        <begin position="258"/>
        <end position="276"/>
    </location>
</feature>
<feature type="transmembrane region" description="Helical" evidence="6">
    <location>
        <begin position="187"/>
        <end position="216"/>
    </location>
</feature>
<dbReference type="Pfam" id="PF04234">
    <property type="entry name" value="CopC"/>
    <property type="match status" value="1"/>
</dbReference>
<evidence type="ECO:0000256" key="6">
    <source>
        <dbReference type="SAM" id="Phobius"/>
    </source>
</evidence>
<keyword evidence="3 6" id="KW-0812">Transmembrane</keyword>
<evidence type="ECO:0000256" key="2">
    <source>
        <dbReference type="ARBA" id="ARBA00022475"/>
    </source>
</evidence>
<comment type="subcellular location">
    <subcellularLocation>
        <location evidence="1">Cell membrane</location>
        <topology evidence="1">Multi-pass membrane protein</topology>
    </subcellularLocation>
</comment>
<comment type="caution">
    <text evidence="10">The sequence shown here is derived from an EMBL/GenBank/DDBJ whole genome shotgun (WGS) entry which is preliminary data.</text>
</comment>
<feature type="signal peptide" evidence="7">
    <location>
        <begin position="1"/>
        <end position="15"/>
    </location>
</feature>
<feature type="domain" description="CopC" evidence="8">
    <location>
        <begin position="16"/>
        <end position="111"/>
    </location>
</feature>
<dbReference type="InterPro" id="IPR032694">
    <property type="entry name" value="CopC/D"/>
</dbReference>
<accession>A0ABS6U3K9</accession>
<dbReference type="PANTHER" id="PTHR34820">
    <property type="entry name" value="INNER MEMBRANE PROTEIN YEBZ"/>
    <property type="match status" value="1"/>
</dbReference>
<feature type="transmembrane region" description="Helical" evidence="6">
    <location>
        <begin position="402"/>
        <end position="423"/>
    </location>
</feature>
<evidence type="ECO:0000256" key="7">
    <source>
        <dbReference type="SAM" id="SignalP"/>
    </source>
</evidence>
<evidence type="ECO:0000313" key="11">
    <source>
        <dbReference type="Proteomes" id="UP000694300"/>
    </source>
</evidence>
<gene>
    <name evidence="10" type="ORF">I4I82_02450</name>
</gene>
<feature type="transmembrane region" description="Helical" evidence="6">
    <location>
        <begin position="282"/>
        <end position="308"/>
    </location>
</feature>
<evidence type="ECO:0000256" key="1">
    <source>
        <dbReference type="ARBA" id="ARBA00004651"/>
    </source>
</evidence>